<dbReference type="RefSeq" id="WP_349583474.1">
    <property type="nucleotide sequence ID" value="NZ_JBEFLD010000001.1"/>
</dbReference>
<dbReference type="EMBL" id="JBEFLD010000001">
    <property type="protein sequence ID" value="MEQ6289451.1"/>
    <property type="molecule type" value="Genomic_DNA"/>
</dbReference>
<gene>
    <name evidence="1" type="ORF">ABNW52_02365</name>
</gene>
<accession>A0ABV1M097</accession>
<keyword evidence="2" id="KW-1185">Reference proteome</keyword>
<evidence type="ECO:0000313" key="1">
    <source>
        <dbReference type="EMBL" id="MEQ6289451.1"/>
    </source>
</evidence>
<comment type="caution">
    <text evidence="1">The sequence shown here is derived from an EMBL/GenBank/DDBJ whole genome shotgun (WGS) entry which is preliminary data.</text>
</comment>
<reference evidence="1" key="1">
    <citation type="submission" date="2024-06" db="EMBL/GenBank/DDBJ databases">
        <title>Genome sequence of Vogesella sp. MAHUQ-64.</title>
        <authorList>
            <person name="Huq M.A."/>
        </authorList>
    </citation>
    <scope>NUCLEOTIDE SEQUENCE</scope>
    <source>
        <strain evidence="1">MAHUQ-64</strain>
    </source>
</reference>
<name>A0ABV1M097_9NEIS</name>
<proteinExistence type="predicted"/>
<sequence length="549" mass="61830">MAKLDFLSFGSKKKAPPLDDAEAAAAWYGEIVQEHGAGAHQKVVELLGQYNLHGESLAPQTLAALLALDGLAAQQHQQLGAQYLLNGRLPKVLEEQLRSRITAYDRQIVAAYQRFLALGEEDIRLLGDSLLLAIARTMHYLAEQALWQYYRHAQPDTVFWETLNRLFARAEQLGLDARPVELFKQGQVTTVHDLYLSLLLVAALSSGNLSARQVSLSHQLALLVSNRATLRRSVSSYPSFVVDLDKGVPPSRVRQVDMQGNLRYWNTVDIIEQIDRWHVVCESGVLPLELKGLMMTTSETSLLRYLAREWAERPFHYQRAERVRSGCQRVEVAHRLGVIHRLVRDADEAAKQIAYAQDGGEEEQFRVYGFVSSRRREKNIYSQVQAPSVFPFWELDNKSASGIGVNLPSHGNEWVALGGLMAFREVEDPGWTLGLIRRLQRPEVERVYLGIQVLSNRPVAASLHRSDGVPPDSVLPAELIWNKGEIALFVPFLRDDKKLNTLLLSVSSYTAGRELEMRAKGKTFQVRLGRVLEKGVDWCQVEIDLIKAN</sequence>
<evidence type="ECO:0000313" key="2">
    <source>
        <dbReference type="Proteomes" id="UP001433638"/>
    </source>
</evidence>
<dbReference type="Proteomes" id="UP001433638">
    <property type="component" value="Unassembled WGS sequence"/>
</dbReference>
<organism evidence="1 2">
    <name type="scientific">Vogesella oryzagri</name>
    <dbReference type="NCBI Taxonomy" id="3160864"/>
    <lineage>
        <taxon>Bacteria</taxon>
        <taxon>Pseudomonadati</taxon>
        <taxon>Pseudomonadota</taxon>
        <taxon>Betaproteobacteria</taxon>
        <taxon>Neisseriales</taxon>
        <taxon>Chromobacteriaceae</taxon>
        <taxon>Vogesella</taxon>
    </lineage>
</organism>
<protein>
    <recommendedName>
        <fullName evidence="3">GTPase</fullName>
    </recommendedName>
</protein>
<evidence type="ECO:0008006" key="3">
    <source>
        <dbReference type="Google" id="ProtNLM"/>
    </source>
</evidence>